<dbReference type="Proteomes" id="UP000265020">
    <property type="component" value="Unassembled WGS sequence"/>
</dbReference>
<evidence type="ECO:0000313" key="3">
    <source>
        <dbReference type="Proteomes" id="UP000265020"/>
    </source>
</evidence>
<dbReference type="Ensembl" id="ENSCVAT00000000290.1">
    <property type="protein sequence ID" value="ENSCVAP00000009235.1"/>
    <property type="gene ID" value="ENSCVAG00000011152.1"/>
</dbReference>
<feature type="domain" description="Up-regulator of cell proliferation-like" evidence="1">
    <location>
        <begin position="111"/>
        <end position="404"/>
    </location>
</feature>
<reference evidence="2" key="1">
    <citation type="submission" date="2025-08" db="UniProtKB">
        <authorList>
            <consortium name="Ensembl"/>
        </authorList>
    </citation>
    <scope>IDENTIFICATION</scope>
</reference>
<dbReference type="InterPro" id="IPR057365">
    <property type="entry name" value="URGCP"/>
</dbReference>
<name>A0A3Q2FSB5_CYPVA</name>
<evidence type="ECO:0000259" key="1">
    <source>
        <dbReference type="Pfam" id="PF25496"/>
    </source>
</evidence>
<accession>A0A3Q2FSB5</accession>
<protein>
    <recommendedName>
        <fullName evidence="1">Up-regulator of cell proliferation-like domain-containing protein</fullName>
    </recommendedName>
</protein>
<organism evidence="2 3">
    <name type="scientific">Cyprinodon variegatus</name>
    <name type="common">Sheepshead minnow</name>
    <dbReference type="NCBI Taxonomy" id="28743"/>
    <lineage>
        <taxon>Eukaryota</taxon>
        <taxon>Metazoa</taxon>
        <taxon>Chordata</taxon>
        <taxon>Craniata</taxon>
        <taxon>Vertebrata</taxon>
        <taxon>Euteleostomi</taxon>
        <taxon>Actinopterygii</taxon>
        <taxon>Neopterygii</taxon>
        <taxon>Teleostei</taxon>
        <taxon>Neoteleostei</taxon>
        <taxon>Acanthomorphata</taxon>
        <taxon>Ovalentaria</taxon>
        <taxon>Atherinomorphae</taxon>
        <taxon>Cyprinodontiformes</taxon>
        <taxon>Cyprinodontidae</taxon>
        <taxon>Cyprinodon</taxon>
    </lineage>
</organism>
<proteinExistence type="predicted"/>
<dbReference type="PANTHER" id="PTHR14819">
    <property type="entry name" value="GTP-BINDING"/>
    <property type="match status" value="1"/>
</dbReference>
<keyword evidence="3" id="KW-1185">Reference proteome</keyword>
<reference evidence="2" key="2">
    <citation type="submission" date="2025-09" db="UniProtKB">
        <authorList>
            <consortium name="Ensembl"/>
        </authorList>
    </citation>
    <scope>IDENTIFICATION</scope>
</reference>
<dbReference type="Pfam" id="PF25496">
    <property type="entry name" value="URGCP"/>
    <property type="match status" value="1"/>
</dbReference>
<dbReference type="PANTHER" id="PTHR14819:SF9">
    <property type="entry name" value="UP-REGULATOR OF CELL PROLIFERATION-LIKE"/>
    <property type="match status" value="1"/>
</dbReference>
<evidence type="ECO:0000313" key="2">
    <source>
        <dbReference type="Ensembl" id="ENSCVAP00000009235.1"/>
    </source>
</evidence>
<dbReference type="OMA" id="CEERDEP"/>
<dbReference type="InterPro" id="IPR052986">
    <property type="entry name" value="VLIG_GTPase"/>
</dbReference>
<sequence>HNGEICSLHFIHPLGEQWDALGSLSNTLSKLGLEKLYPNKLTLRSLLAIDKDSICDNPASSPKEIPRYFLKKLLQINADCRACTELPNGEEEHCAPFGLEPSTAEDNDNNVHYLDLIVALFLCADSFLKQKMALRMSMCQFSVPLLLPHYNSSQSGLMLWALRDIVKEWRTPEMSASKSFAEESVVEINAPFFSFVRLKNSSLSKSQLLNHILSHGQQHKNIFMHRDMEGGAHQREIANGLVEISWFLPSGRENPDFFQKPVIVANLRGDISKSPREFSFLCQESTAIFVLMDKIQEDEQRTLTSFHDVKSKLFFVFNQNKSAKEDQISVQTTMEKLELPRNHVIMKDQKTNVAGFSRRFCATINKSPAYLTSCVSIVNMSDKAMELGLSVDEHRSDTQKKAAERVMEEIGVKTISDYKKQESCLQGENWKKLSDLEKKACRLPKVGESEVENHLSELQQEQERIRTKQSLGGYKYDTNGKLLPTLCTTSVNSEESFRNADTDWEWHPYKEYMKIYPTWKILPDSTMKASDYWKYILVKYNDKFAQLYKGKPADLPEAWKDITKEQALKGLKDAFNVREIIRAPRFKSEQS</sequence>
<dbReference type="AlphaFoldDB" id="A0A3Q2FSB5"/>
<dbReference type="GeneTree" id="ENSGT00940000154390"/>